<gene>
    <name evidence="2" type="ORF">I5E68_16965</name>
</gene>
<dbReference type="InterPro" id="IPR001279">
    <property type="entry name" value="Metallo-B-lactamas"/>
</dbReference>
<dbReference type="GO" id="GO:0046983">
    <property type="term" value="F:protein dimerization activity"/>
    <property type="evidence" value="ECO:0007669"/>
    <property type="project" value="InterPro"/>
</dbReference>
<comment type="caution">
    <text evidence="2">The sequence shown here is derived from an EMBL/GenBank/DDBJ whole genome shotgun (WGS) entry which is preliminary data.</text>
</comment>
<dbReference type="PANTHER" id="PTHR43223:SF2">
    <property type="entry name" value="METALLO-BETA-LACTAMASE DOMAIN-CONTAINING PROTEIN"/>
    <property type="match status" value="1"/>
</dbReference>
<dbReference type="SUPFAM" id="SSF56281">
    <property type="entry name" value="Metallo-hydrolase/oxidoreductase"/>
    <property type="match status" value="1"/>
</dbReference>
<evidence type="ECO:0000313" key="2">
    <source>
        <dbReference type="EMBL" id="MBH0114642.1"/>
    </source>
</evidence>
<feature type="domain" description="Metallo-beta-lactamase" evidence="1">
    <location>
        <begin position="42"/>
        <end position="241"/>
    </location>
</feature>
<accession>A0A931HEG3</accession>
<dbReference type="Gene3D" id="1.25.40.880">
    <property type="entry name" value="Alkyl sulfatase, dimerisation domain"/>
    <property type="match status" value="1"/>
</dbReference>
<name>A0A931HEG3_9SPHN</name>
<evidence type="ECO:0000259" key="1">
    <source>
        <dbReference type="SMART" id="SM00849"/>
    </source>
</evidence>
<dbReference type="PANTHER" id="PTHR43223">
    <property type="entry name" value="ALKYL/ARYL-SULFATASE"/>
    <property type="match status" value="1"/>
</dbReference>
<dbReference type="AlphaFoldDB" id="A0A931HEG3"/>
<reference evidence="2" key="1">
    <citation type="submission" date="2020-11" db="EMBL/GenBank/DDBJ databases">
        <title>Novosphingobium aureum sp. nov., a marine bacterium isolated from sediment of a salt flat.</title>
        <authorList>
            <person name="Yoo Y."/>
            <person name="Kim J.-J."/>
        </authorList>
    </citation>
    <scope>NUCLEOTIDE SEQUENCE</scope>
    <source>
        <strain evidence="2">YJ-S2-02</strain>
    </source>
</reference>
<evidence type="ECO:0000313" key="3">
    <source>
        <dbReference type="Proteomes" id="UP000617634"/>
    </source>
</evidence>
<dbReference type="Gene3D" id="3.60.15.30">
    <property type="entry name" value="Metallo-beta-lactamase domain"/>
    <property type="match status" value="1"/>
</dbReference>
<sequence>MNAPASEGAAKEQPALASLVRQGDTQTQADHIAPGIFGVRDISNAYLVTSEEGDLMINTGFMDNAARNAALLAPHRKGPLRAIVLTQSHADHFGGLDTFREDGTQLLGGPGFAANWQDMKRLQPFFAPRSRKLWGATLKRGANPAPPPEVSPEEIAEPCTLTLGERRIELLHTPEGETTDALTVWLPNERIAFTGNLFGPVWLSMPNFNTLRGDRPRSVRTFLASLERVRALEPEIVVTGHGEPIRGAARIRADLDRVHAAVSHVREATIAGMNAGRSLHELMREIAVPEEIAIAEMHGKTSWTVKAIWHEQAGWFRYESTTELYGVPRSAVDADLVALAGADALARRAADHAAQDRPLEALHLCDIVLGAEPDHPGARQARHTALAILLDRSGGSNLSETMWLRSEIAACSE</sequence>
<dbReference type="InterPro" id="IPR038536">
    <property type="entry name" value="Alkyl/aryl-sulf_dimr_sf"/>
</dbReference>
<dbReference type="EMBL" id="JADZGI010000003">
    <property type="protein sequence ID" value="MBH0114642.1"/>
    <property type="molecule type" value="Genomic_DNA"/>
</dbReference>
<dbReference type="SMART" id="SM00849">
    <property type="entry name" value="Lactamase_B"/>
    <property type="match status" value="1"/>
</dbReference>
<dbReference type="Proteomes" id="UP000617634">
    <property type="component" value="Unassembled WGS sequence"/>
</dbReference>
<dbReference type="InterPro" id="IPR052195">
    <property type="entry name" value="Bact_Alkyl/Aryl-Sulfatase"/>
</dbReference>
<keyword evidence="3" id="KW-1185">Reference proteome</keyword>
<dbReference type="InterPro" id="IPR029228">
    <property type="entry name" value="Alkyl_sulf_dimr"/>
</dbReference>
<protein>
    <submittedName>
        <fullName evidence="2">MBL fold metallo-hydrolase</fullName>
    </submittedName>
</protein>
<dbReference type="Pfam" id="PF14863">
    <property type="entry name" value="Alkyl_sulf_dimr"/>
    <property type="match status" value="1"/>
</dbReference>
<dbReference type="RefSeq" id="WP_197166201.1">
    <property type="nucleotide sequence ID" value="NZ_JADZGI010000003.1"/>
</dbReference>
<dbReference type="Pfam" id="PF00753">
    <property type="entry name" value="Lactamase_B"/>
    <property type="match status" value="1"/>
</dbReference>
<organism evidence="2 3">
    <name type="scientific">Novosphingobium aureum</name>
    <dbReference type="NCBI Taxonomy" id="2792964"/>
    <lineage>
        <taxon>Bacteria</taxon>
        <taxon>Pseudomonadati</taxon>
        <taxon>Pseudomonadota</taxon>
        <taxon>Alphaproteobacteria</taxon>
        <taxon>Sphingomonadales</taxon>
        <taxon>Sphingomonadaceae</taxon>
        <taxon>Novosphingobium</taxon>
    </lineage>
</organism>
<dbReference type="InterPro" id="IPR036866">
    <property type="entry name" value="RibonucZ/Hydroxyglut_hydro"/>
</dbReference>
<proteinExistence type="predicted"/>